<dbReference type="SFLD" id="SFLDS00003">
    <property type="entry name" value="Haloacid_Dehalogenase"/>
    <property type="match status" value="1"/>
</dbReference>
<keyword evidence="4" id="KW-1185">Reference proteome</keyword>
<dbReference type="InterPro" id="IPR036412">
    <property type="entry name" value="HAD-like_sf"/>
</dbReference>
<dbReference type="SFLD" id="SFLDG01126">
    <property type="entry name" value="C1.2:_Nucleotidase_Like"/>
    <property type="match status" value="1"/>
</dbReference>
<evidence type="ECO:0000256" key="2">
    <source>
        <dbReference type="PIRSR" id="PIRSR610708-1"/>
    </source>
</evidence>
<dbReference type="EMBL" id="SGXA01000003">
    <property type="protein sequence ID" value="RZS68969.1"/>
    <property type="molecule type" value="Genomic_DNA"/>
</dbReference>
<dbReference type="Pfam" id="PF06941">
    <property type="entry name" value="NT5C"/>
    <property type="match status" value="1"/>
</dbReference>
<protein>
    <submittedName>
        <fullName evidence="3">5'(3')-deoxyribonucleotidase</fullName>
    </submittedName>
</protein>
<comment type="caution">
    <text evidence="3">The sequence shown here is derived from an EMBL/GenBank/DDBJ whole genome shotgun (WGS) entry which is preliminary data.</text>
</comment>
<dbReference type="GO" id="GO:0009223">
    <property type="term" value="P:pyrimidine deoxyribonucleotide catabolic process"/>
    <property type="evidence" value="ECO:0007669"/>
    <property type="project" value="TreeGrafter"/>
</dbReference>
<evidence type="ECO:0000313" key="3">
    <source>
        <dbReference type="EMBL" id="RZS68969.1"/>
    </source>
</evidence>
<dbReference type="RefSeq" id="WP_130543341.1">
    <property type="nucleotide sequence ID" value="NZ_CP042431.1"/>
</dbReference>
<dbReference type="GO" id="GO:0008253">
    <property type="term" value="F:5'-nucleotidase activity"/>
    <property type="evidence" value="ECO:0007669"/>
    <property type="project" value="InterPro"/>
</dbReference>
<name>A0A4Q7MQF9_9BACT</name>
<dbReference type="Proteomes" id="UP000293874">
    <property type="component" value="Unassembled WGS sequence"/>
</dbReference>
<evidence type="ECO:0000313" key="4">
    <source>
        <dbReference type="Proteomes" id="UP000293874"/>
    </source>
</evidence>
<organism evidence="3 4">
    <name type="scientific">Pseudobacter ginsenosidimutans</name>
    <dbReference type="NCBI Taxonomy" id="661488"/>
    <lineage>
        <taxon>Bacteria</taxon>
        <taxon>Pseudomonadati</taxon>
        <taxon>Bacteroidota</taxon>
        <taxon>Chitinophagia</taxon>
        <taxon>Chitinophagales</taxon>
        <taxon>Chitinophagaceae</taxon>
        <taxon>Pseudobacter</taxon>
    </lineage>
</organism>
<dbReference type="SUPFAM" id="SSF56784">
    <property type="entry name" value="HAD-like"/>
    <property type="match status" value="1"/>
</dbReference>
<feature type="active site" description="Nucleophile" evidence="2">
    <location>
        <position position="7"/>
    </location>
</feature>
<comment type="similarity">
    <text evidence="1">Belongs to the 5'(3')-deoxyribonucleotidase family.</text>
</comment>
<sequence length="173" mass="20300">MKRVLVDMDEVIADPMTAMINWYRKEYGLDVDYTKMKGSWANGFPEQHQHLIRARLNEPGFFRHLPVMKNSQRVLAEINKKYELFIVSAATEFPNSLKDKIDWLGDHFSFISWKQVVLCGDKRLCVGDYLIDDHTKNLVHFAGKPYLFDAAHNKDVKEYERLHNWEEVANALL</sequence>
<dbReference type="Gene3D" id="3.40.50.1000">
    <property type="entry name" value="HAD superfamily/HAD-like"/>
    <property type="match status" value="1"/>
</dbReference>
<proteinExistence type="inferred from homology"/>
<dbReference type="SFLD" id="SFLDG01146">
    <property type="entry name" value="C1.2.2"/>
    <property type="match status" value="1"/>
</dbReference>
<dbReference type="OrthoDB" id="278110at2"/>
<dbReference type="PANTHER" id="PTHR16504:SF4">
    <property type="entry name" value="5'(3')-DEOXYRIBONUCLEOTIDASE"/>
    <property type="match status" value="1"/>
</dbReference>
<feature type="active site" description="Proton donor" evidence="2">
    <location>
        <position position="9"/>
    </location>
</feature>
<reference evidence="3 4" key="1">
    <citation type="submission" date="2019-02" db="EMBL/GenBank/DDBJ databases">
        <title>Genomic Encyclopedia of Type Strains, Phase IV (KMG-IV): sequencing the most valuable type-strain genomes for metagenomic binning, comparative biology and taxonomic classification.</title>
        <authorList>
            <person name="Goeker M."/>
        </authorList>
    </citation>
    <scope>NUCLEOTIDE SEQUENCE [LARGE SCALE GENOMIC DNA]</scope>
    <source>
        <strain evidence="3 4">DSM 18116</strain>
    </source>
</reference>
<dbReference type="InterPro" id="IPR023214">
    <property type="entry name" value="HAD_sf"/>
</dbReference>
<dbReference type="PANTHER" id="PTHR16504">
    <property type="entry name" value="5'(3')-DEOXYRIBONUCLEOTIDASE"/>
    <property type="match status" value="1"/>
</dbReference>
<accession>A0A4Q7MQF9</accession>
<dbReference type="AlphaFoldDB" id="A0A4Q7MQF9"/>
<evidence type="ECO:0000256" key="1">
    <source>
        <dbReference type="ARBA" id="ARBA00009589"/>
    </source>
</evidence>
<gene>
    <name evidence="3" type="ORF">EV199_4793</name>
</gene>
<dbReference type="Gene3D" id="1.10.40.40">
    <property type="entry name" value="Deoxyribonucleotidase, domain 2"/>
    <property type="match status" value="1"/>
</dbReference>
<dbReference type="InterPro" id="IPR010708">
    <property type="entry name" value="5'(3')-deoxyribonucleotidase"/>
</dbReference>